<feature type="domain" description="Response regulatory" evidence="8">
    <location>
        <begin position="11"/>
        <end position="125"/>
    </location>
</feature>
<dbReference type="PANTHER" id="PTHR32071">
    <property type="entry name" value="TRANSCRIPTIONAL REGULATORY PROTEIN"/>
    <property type="match status" value="1"/>
</dbReference>
<dbReference type="GO" id="GO:0006355">
    <property type="term" value="P:regulation of DNA-templated transcription"/>
    <property type="evidence" value="ECO:0007669"/>
    <property type="project" value="InterPro"/>
</dbReference>
<dbReference type="FunFam" id="3.40.50.2300:FF:000018">
    <property type="entry name" value="DNA-binding transcriptional regulator NtrC"/>
    <property type="match status" value="1"/>
</dbReference>
<dbReference type="GO" id="GO:0043565">
    <property type="term" value="F:sequence-specific DNA binding"/>
    <property type="evidence" value="ECO:0007669"/>
    <property type="project" value="InterPro"/>
</dbReference>
<dbReference type="Pfam" id="PF00158">
    <property type="entry name" value="Sigma54_activat"/>
    <property type="match status" value="1"/>
</dbReference>
<feature type="domain" description="Sigma-54 factor interaction" evidence="7">
    <location>
        <begin position="137"/>
        <end position="366"/>
    </location>
</feature>
<dbReference type="InterPro" id="IPR058031">
    <property type="entry name" value="AAA_lid_NorR"/>
</dbReference>
<organism evidence="9">
    <name type="scientific">marine sediment metagenome</name>
    <dbReference type="NCBI Taxonomy" id="412755"/>
    <lineage>
        <taxon>unclassified sequences</taxon>
        <taxon>metagenomes</taxon>
        <taxon>ecological metagenomes</taxon>
    </lineage>
</organism>
<dbReference type="Pfam" id="PF00072">
    <property type="entry name" value="Response_reg"/>
    <property type="match status" value="1"/>
</dbReference>
<dbReference type="SMART" id="SM00382">
    <property type="entry name" value="AAA"/>
    <property type="match status" value="1"/>
</dbReference>
<evidence type="ECO:0000256" key="6">
    <source>
        <dbReference type="ARBA" id="ARBA00023163"/>
    </source>
</evidence>
<evidence type="ECO:0000256" key="5">
    <source>
        <dbReference type="ARBA" id="ARBA00023125"/>
    </source>
</evidence>
<dbReference type="PRINTS" id="PR01590">
    <property type="entry name" value="HTHFIS"/>
</dbReference>
<evidence type="ECO:0000259" key="7">
    <source>
        <dbReference type="PROSITE" id="PS50045"/>
    </source>
</evidence>
<evidence type="ECO:0008006" key="10">
    <source>
        <dbReference type="Google" id="ProtNLM"/>
    </source>
</evidence>
<keyword evidence="3" id="KW-0067">ATP-binding</keyword>
<dbReference type="InterPro" id="IPR001789">
    <property type="entry name" value="Sig_transdc_resp-reg_receiver"/>
</dbReference>
<dbReference type="InterPro" id="IPR002197">
    <property type="entry name" value="HTH_Fis"/>
</dbReference>
<accession>A0A0F9YF15</accession>
<dbReference type="Gene3D" id="1.10.8.60">
    <property type="match status" value="1"/>
</dbReference>
<gene>
    <name evidence="9" type="ORF">LCGC14_0100000</name>
</gene>
<sequence length="475" mass="51320">MSNHATQQATRVLLVEDDHSLREALADTLMIGGYDYVQAPDAETALSLLRQENVSMVISDVNMPGMDGHALLRNLRSNYPHLPVLLMTAYGTVQQAVTAIRDGAVDYLVKPFAPKALLDLVAQHAQGKLQSLPGEGPVAVEPASLQLLDLARRVAASDSTVLVSGESGTGKEVLARYIHQNSPRAAQPFIAINCAAIPENMLEATLFGHEKGAFTGAVAAQAGKFEQANGGTLLLDEISEMPLSLQAKLLRVLQEREVERVGGRKLIQLDIRIIATTNRDLPADVAAGRFREDLYYRLGVFPLQWQALRERPGDILPIAERLLAKHSRKMNMSAVRFASAAVQALQVHAWPGNVRELDNAIQRALVLHQGGTIQPHDLCLTVAPGAAVTASAVRPLDPIPEQPAAAAPQHTSAGVLGAGVKQREYQMIIDVLRSEHGKRKEAADRLGISPRTLRYKLAQMRDAGLDVEASLFAGV</sequence>
<evidence type="ECO:0000259" key="8">
    <source>
        <dbReference type="PROSITE" id="PS50110"/>
    </source>
</evidence>
<keyword evidence="4" id="KW-0805">Transcription regulation</keyword>
<keyword evidence="5" id="KW-0238">DNA-binding</keyword>
<dbReference type="PROSITE" id="PS00675">
    <property type="entry name" value="SIGMA54_INTERACT_1"/>
    <property type="match status" value="1"/>
</dbReference>
<dbReference type="InterPro" id="IPR002078">
    <property type="entry name" value="Sigma_54_int"/>
</dbReference>
<dbReference type="InterPro" id="IPR025944">
    <property type="entry name" value="Sigma_54_int_dom_CS"/>
</dbReference>
<dbReference type="FunFam" id="3.40.50.300:FF:000006">
    <property type="entry name" value="DNA-binding transcriptional regulator NtrC"/>
    <property type="match status" value="1"/>
</dbReference>
<dbReference type="InterPro" id="IPR009057">
    <property type="entry name" value="Homeodomain-like_sf"/>
</dbReference>
<comment type="caution">
    <text evidence="9">The sequence shown here is derived from an EMBL/GenBank/DDBJ whole genome shotgun (WGS) entry which is preliminary data.</text>
</comment>
<dbReference type="PROSITE" id="PS00688">
    <property type="entry name" value="SIGMA54_INTERACT_3"/>
    <property type="match status" value="1"/>
</dbReference>
<dbReference type="InterPro" id="IPR011006">
    <property type="entry name" value="CheY-like_superfamily"/>
</dbReference>
<dbReference type="InterPro" id="IPR025662">
    <property type="entry name" value="Sigma_54_int_dom_ATP-bd_1"/>
</dbReference>
<name>A0A0F9YF15_9ZZZZ</name>
<dbReference type="Gene3D" id="3.40.50.2300">
    <property type="match status" value="1"/>
</dbReference>
<keyword evidence="6" id="KW-0804">Transcription</keyword>
<protein>
    <recommendedName>
        <fullName evidence="10">Sigma-54-dependent Fis family transcriptional regulator</fullName>
    </recommendedName>
</protein>
<reference evidence="9" key="1">
    <citation type="journal article" date="2015" name="Nature">
        <title>Complex archaea that bridge the gap between prokaryotes and eukaryotes.</title>
        <authorList>
            <person name="Spang A."/>
            <person name="Saw J.H."/>
            <person name="Jorgensen S.L."/>
            <person name="Zaremba-Niedzwiedzka K."/>
            <person name="Martijn J."/>
            <person name="Lind A.E."/>
            <person name="van Eijk R."/>
            <person name="Schleper C."/>
            <person name="Guy L."/>
            <person name="Ettema T.J."/>
        </authorList>
    </citation>
    <scope>NUCLEOTIDE SEQUENCE</scope>
</reference>
<dbReference type="Pfam" id="PF25601">
    <property type="entry name" value="AAA_lid_14"/>
    <property type="match status" value="1"/>
</dbReference>
<dbReference type="InterPro" id="IPR025943">
    <property type="entry name" value="Sigma_54_int_dom_ATP-bd_2"/>
</dbReference>
<keyword evidence="1" id="KW-0597">Phosphoprotein</keyword>
<dbReference type="Gene3D" id="3.40.50.300">
    <property type="entry name" value="P-loop containing nucleotide triphosphate hydrolases"/>
    <property type="match status" value="1"/>
</dbReference>
<dbReference type="CDD" id="cd00009">
    <property type="entry name" value="AAA"/>
    <property type="match status" value="1"/>
</dbReference>
<dbReference type="SMART" id="SM00448">
    <property type="entry name" value="REC"/>
    <property type="match status" value="1"/>
</dbReference>
<dbReference type="Gene3D" id="1.10.10.60">
    <property type="entry name" value="Homeodomain-like"/>
    <property type="match status" value="1"/>
</dbReference>
<dbReference type="SUPFAM" id="SSF52540">
    <property type="entry name" value="P-loop containing nucleoside triphosphate hydrolases"/>
    <property type="match status" value="1"/>
</dbReference>
<dbReference type="GO" id="GO:0005524">
    <property type="term" value="F:ATP binding"/>
    <property type="evidence" value="ECO:0007669"/>
    <property type="project" value="UniProtKB-KW"/>
</dbReference>
<evidence type="ECO:0000313" key="9">
    <source>
        <dbReference type="EMBL" id="KKO03079.1"/>
    </source>
</evidence>
<keyword evidence="2" id="KW-0547">Nucleotide-binding</keyword>
<dbReference type="GO" id="GO:0000160">
    <property type="term" value="P:phosphorelay signal transduction system"/>
    <property type="evidence" value="ECO:0007669"/>
    <property type="project" value="InterPro"/>
</dbReference>
<dbReference type="PROSITE" id="PS50110">
    <property type="entry name" value="RESPONSE_REGULATORY"/>
    <property type="match status" value="1"/>
</dbReference>
<evidence type="ECO:0000256" key="2">
    <source>
        <dbReference type="ARBA" id="ARBA00022741"/>
    </source>
</evidence>
<dbReference type="PANTHER" id="PTHR32071:SF21">
    <property type="entry name" value="TRANSCRIPTIONAL REGULATORY PROTEIN FLGR"/>
    <property type="match status" value="1"/>
</dbReference>
<dbReference type="Pfam" id="PF02954">
    <property type="entry name" value="HTH_8"/>
    <property type="match status" value="1"/>
</dbReference>
<evidence type="ECO:0000256" key="3">
    <source>
        <dbReference type="ARBA" id="ARBA00022840"/>
    </source>
</evidence>
<dbReference type="PROSITE" id="PS50045">
    <property type="entry name" value="SIGMA54_INTERACT_4"/>
    <property type="match status" value="1"/>
</dbReference>
<dbReference type="SUPFAM" id="SSF52172">
    <property type="entry name" value="CheY-like"/>
    <property type="match status" value="1"/>
</dbReference>
<dbReference type="InterPro" id="IPR003593">
    <property type="entry name" value="AAA+_ATPase"/>
</dbReference>
<dbReference type="SUPFAM" id="SSF46689">
    <property type="entry name" value="Homeodomain-like"/>
    <property type="match status" value="1"/>
</dbReference>
<dbReference type="PROSITE" id="PS00676">
    <property type="entry name" value="SIGMA54_INTERACT_2"/>
    <property type="match status" value="1"/>
</dbReference>
<dbReference type="AlphaFoldDB" id="A0A0F9YF15"/>
<evidence type="ECO:0000256" key="4">
    <source>
        <dbReference type="ARBA" id="ARBA00023015"/>
    </source>
</evidence>
<proteinExistence type="predicted"/>
<evidence type="ECO:0000256" key="1">
    <source>
        <dbReference type="ARBA" id="ARBA00022553"/>
    </source>
</evidence>
<dbReference type="InterPro" id="IPR027417">
    <property type="entry name" value="P-loop_NTPase"/>
</dbReference>
<dbReference type="EMBL" id="LAZR01000028">
    <property type="protein sequence ID" value="KKO03079.1"/>
    <property type="molecule type" value="Genomic_DNA"/>
</dbReference>